<keyword evidence="3" id="KW-1185">Reference proteome</keyword>
<protein>
    <recommendedName>
        <fullName evidence="1">DUF6538 domain-containing protein</fullName>
    </recommendedName>
</protein>
<accession>A0A4Y9LPF2</accession>
<dbReference type="InterPro" id="IPR046668">
    <property type="entry name" value="DUF6538"/>
</dbReference>
<sequence>MAFHIFRRQAVYYWRRRTPRALAKVLGRQHLSMSLQTSNRAAARRLATQVNLFLDDVAILADGTDQLSRSQIETMLHAIVEKQVAKLDLVALAAKNAPDFDVDQARSDDKWALWTFTLLDAQGHGATVRPQDRDRMIAEGLSEADIEAVKRHLGMLRANDMVPTKYHVLRQMIEGVQALPTAMNMDVAQGTYFRGMRLALAQSERRYGGARVEDEGLADRCSRRAIHRSRLSRRQALRWIALTIH</sequence>
<evidence type="ECO:0000313" key="3">
    <source>
        <dbReference type="Proteomes" id="UP000297966"/>
    </source>
</evidence>
<feature type="domain" description="DUF6538" evidence="1">
    <location>
        <begin position="4"/>
        <end position="56"/>
    </location>
</feature>
<evidence type="ECO:0000259" key="1">
    <source>
        <dbReference type="Pfam" id="PF20172"/>
    </source>
</evidence>
<comment type="caution">
    <text evidence="2">The sequence shown here is derived from an EMBL/GenBank/DDBJ whole genome shotgun (WGS) entry which is preliminary data.</text>
</comment>
<dbReference type="OrthoDB" id="8252651at2"/>
<dbReference type="RefSeq" id="WP_135177359.1">
    <property type="nucleotide sequence ID" value="NZ_SPQT01000022.1"/>
</dbReference>
<gene>
    <name evidence="2" type="ORF">E4K65_31045</name>
</gene>
<reference evidence="2 3" key="1">
    <citation type="submission" date="2019-03" db="EMBL/GenBank/DDBJ databases">
        <title>Bradyrhizobium diversity isolated from nodules of Chamaecrista fasciculata.</title>
        <authorList>
            <person name="Klepa M.S."/>
            <person name="Urquiaga M.O."/>
            <person name="Hungria M."/>
            <person name="Delamuta J.R."/>
        </authorList>
    </citation>
    <scope>NUCLEOTIDE SEQUENCE [LARGE SCALE GENOMIC DNA]</scope>
    <source>
        <strain evidence="2 3">CNPSo 3448</strain>
    </source>
</reference>
<name>A0A4Y9LPF2_9BRAD</name>
<dbReference type="AlphaFoldDB" id="A0A4Y9LPF2"/>
<dbReference type="Pfam" id="PF20172">
    <property type="entry name" value="DUF6538"/>
    <property type="match status" value="1"/>
</dbReference>
<proteinExistence type="predicted"/>
<organism evidence="2 3">
    <name type="scientific">Bradyrhizobium niftali</name>
    <dbReference type="NCBI Taxonomy" id="2560055"/>
    <lineage>
        <taxon>Bacteria</taxon>
        <taxon>Pseudomonadati</taxon>
        <taxon>Pseudomonadota</taxon>
        <taxon>Alphaproteobacteria</taxon>
        <taxon>Hyphomicrobiales</taxon>
        <taxon>Nitrobacteraceae</taxon>
        <taxon>Bradyrhizobium</taxon>
    </lineage>
</organism>
<dbReference type="Proteomes" id="UP000297966">
    <property type="component" value="Unassembled WGS sequence"/>
</dbReference>
<dbReference type="EMBL" id="SPQT01000022">
    <property type="protein sequence ID" value="TFV43612.1"/>
    <property type="molecule type" value="Genomic_DNA"/>
</dbReference>
<evidence type="ECO:0000313" key="2">
    <source>
        <dbReference type="EMBL" id="TFV43612.1"/>
    </source>
</evidence>